<dbReference type="AlphaFoldDB" id="A0A1W6Z3E3"/>
<feature type="region of interest" description="Disordered" evidence="1">
    <location>
        <begin position="19"/>
        <end position="54"/>
    </location>
</feature>
<evidence type="ECO:0000313" key="2">
    <source>
        <dbReference type="EMBL" id="ARP87905.1"/>
    </source>
</evidence>
<organism evidence="2 3">
    <name type="scientific">Bordetella genomosp. 9</name>
    <dbReference type="NCBI Taxonomy" id="1416803"/>
    <lineage>
        <taxon>Bacteria</taxon>
        <taxon>Pseudomonadati</taxon>
        <taxon>Pseudomonadota</taxon>
        <taxon>Betaproteobacteria</taxon>
        <taxon>Burkholderiales</taxon>
        <taxon>Alcaligenaceae</taxon>
        <taxon>Bordetella</taxon>
    </lineage>
</organism>
<keyword evidence="3" id="KW-1185">Reference proteome</keyword>
<dbReference type="EMBL" id="CP021109">
    <property type="protein sequence ID" value="ARP87905.1"/>
    <property type="molecule type" value="Genomic_DNA"/>
</dbReference>
<dbReference type="Proteomes" id="UP000194139">
    <property type="component" value="Chromosome"/>
</dbReference>
<proteinExistence type="predicted"/>
<sequence>MASVFSANAFRTLSYPQEDLSHGGEAARQLPGRHARSAESIGTPDEEDPAWPGHTLHQNAERHMRTFGQHNEPCRDAASDAERSDCSRVTFFKRWNAEAEQIVGKDSLGAKAPNPLRVRSWFFAIGEFLGKVDTVLRETEAIRCAGKERIEEILGIFRRHGIFDWISRAIETKQACRPDQAKERAEALIRYAFANTI</sequence>
<accession>A0A1W6Z3E3</accession>
<reference evidence="2 3" key="1">
    <citation type="submission" date="2017-05" db="EMBL/GenBank/DDBJ databases">
        <title>Complete and WGS of Bordetella genogroups.</title>
        <authorList>
            <person name="Spilker T."/>
            <person name="LiPuma J."/>
        </authorList>
    </citation>
    <scope>NUCLEOTIDE SEQUENCE [LARGE SCALE GENOMIC DNA]</scope>
    <source>
        <strain evidence="2 3">AU17164</strain>
    </source>
</reference>
<name>A0A1W6Z3E3_9BORD</name>
<gene>
    <name evidence="2" type="ORF">CAL13_18060</name>
</gene>
<evidence type="ECO:0000256" key="1">
    <source>
        <dbReference type="SAM" id="MobiDB-lite"/>
    </source>
</evidence>
<evidence type="ECO:0000313" key="3">
    <source>
        <dbReference type="Proteomes" id="UP000194139"/>
    </source>
</evidence>
<protein>
    <submittedName>
        <fullName evidence="2">Uncharacterized protein</fullName>
    </submittedName>
</protein>